<dbReference type="GO" id="GO:0070475">
    <property type="term" value="P:rRNA base methylation"/>
    <property type="evidence" value="ECO:0007669"/>
    <property type="project" value="InterPro"/>
</dbReference>
<name>A0A8H3UJE1_VENIN</name>
<feature type="coiled-coil region" evidence="7">
    <location>
        <begin position="205"/>
        <end position="232"/>
    </location>
</feature>
<evidence type="ECO:0000256" key="2">
    <source>
        <dbReference type="ARBA" id="ARBA00022723"/>
    </source>
</evidence>
<dbReference type="EMBL" id="WNWQ01000303">
    <property type="protein sequence ID" value="KAE9971135.1"/>
    <property type="molecule type" value="Genomic_DNA"/>
</dbReference>
<dbReference type="UniPathway" id="UPA00143"/>
<keyword evidence="6" id="KW-0833">Ubl conjugation pathway</keyword>
<comment type="caution">
    <text evidence="11">The sequence shown here is derived from an EMBL/GenBank/DDBJ whole genome shotgun (WGS) entry which is preliminary data.</text>
</comment>
<feature type="domain" description="BRE1-like coiled-coil containing" evidence="10">
    <location>
        <begin position="102"/>
        <end position="236"/>
    </location>
</feature>
<reference evidence="11 12" key="1">
    <citation type="submission" date="2019-11" db="EMBL/GenBank/DDBJ databases">
        <title>Venturia inaequalis Genome Resource.</title>
        <authorList>
            <person name="Lichtner F.J."/>
        </authorList>
    </citation>
    <scope>NUCLEOTIDE SEQUENCE [LARGE SCALE GENOMIC DNA]</scope>
    <source>
        <strain evidence="11">Bline_iso_100314</strain>
    </source>
</reference>
<feature type="coiled-coil region" evidence="7">
    <location>
        <begin position="78"/>
        <end position="105"/>
    </location>
</feature>
<dbReference type="Proteomes" id="UP000433883">
    <property type="component" value="Unassembled WGS sequence"/>
</dbReference>
<keyword evidence="2 6" id="KW-0479">Metal-binding</keyword>
<keyword evidence="6" id="KW-0156">Chromatin regulator</keyword>
<feature type="region of interest" description="Disordered" evidence="8">
    <location>
        <begin position="248"/>
        <end position="271"/>
    </location>
</feature>
<keyword evidence="6 7" id="KW-0175">Coiled coil</keyword>
<evidence type="ECO:0000259" key="10">
    <source>
        <dbReference type="Pfam" id="PF26095"/>
    </source>
</evidence>
<evidence type="ECO:0000259" key="9">
    <source>
        <dbReference type="Pfam" id="PF10354"/>
    </source>
</evidence>
<feature type="coiled-coil region" evidence="7">
    <location>
        <begin position="286"/>
        <end position="491"/>
    </location>
</feature>
<dbReference type="GO" id="GO:0016567">
    <property type="term" value="P:protein ubiquitination"/>
    <property type="evidence" value="ECO:0007669"/>
    <property type="project" value="UniProtKB-UniRule"/>
</dbReference>
<gene>
    <name evidence="11" type="ORF">BLS_004605</name>
</gene>
<dbReference type="InterPro" id="IPR013956">
    <property type="entry name" value="E3_ubiquit_lig_Bre1"/>
</dbReference>
<dbReference type="Pfam" id="PF10354">
    <property type="entry name" value="BMT5-like"/>
    <property type="match status" value="1"/>
</dbReference>
<comment type="similarity">
    <text evidence="6">Belongs to the BRE1 family.</text>
</comment>
<dbReference type="Pfam" id="PF26095">
    <property type="entry name" value="CC_Bre1"/>
    <property type="match status" value="1"/>
</dbReference>
<proteinExistence type="inferred from homology"/>
<accession>A0A8H3UJE1</accession>
<comment type="catalytic activity">
    <reaction evidence="6">
        <text>S-ubiquitinyl-[E2 ubiquitin-conjugating enzyme]-L-cysteine + [acceptor protein]-L-lysine = [E2 ubiquitin-conjugating enzyme]-L-cysteine + N(6)-ubiquitinyl-[acceptor protein]-L-lysine.</text>
        <dbReference type="EC" id="2.3.2.27"/>
    </reaction>
</comment>
<keyword evidence="4 6" id="KW-0862">Zinc</keyword>
<dbReference type="PANTHER" id="PTHR23163:SF0">
    <property type="entry name" value="E3 UBIQUITIN-PROTEIN LIGASE BRE1"/>
    <property type="match status" value="1"/>
</dbReference>
<evidence type="ECO:0000256" key="1">
    <source>
        <dbReference type="ARBA" id="ARBA00004123"/>
    </source>
</evidence>
<keyword evidence="3 6" id="KW-0863">Zinc-finger</keyword>
<dbReference type="GO" id="GO:0070042">
    <property type="term" value="F:rRNA (uridine-N3-)-methyltransferase activity"/>
    <property type="evidence" value="ECO:0007669"/>
    <property type="project" value="InterPro"/>
</dbReference>
<dbReference type="GO" id="GO:0033503">
    <property type="term" value="C:HULC complex"/>
    <property type="evidence" value="ECO:0007669"/>
    <property type="project" value="TreeGrafter"/>
</dbReference>
<dbReference type="GO" id="GO:0006325">
    <property type="term" value="P:chromatin organization"/>
    <property type="evidence" value="ECO:0007669"/>
    <property type="project" value="UniProtKB-KW"/>
</dbReference>
<sequence length="899" mass="101739">MSVATYPPVLSGKVEVVKIMDDTNRKRANITTDPDDNGPPIKKQATLTNGASSNDAADVPKFGMANSSWQVDLEVVQKDAIIRQLKELKREKQQLEQRVEVLEKSSTHHDDHLRSIDGWWEQLMDEVCLLVNETPPENHNPDTISSLEFSDFAKFQEHLASRSERIKTTITALYSKLPSAQPDVQALQKRVIDLLAREKVLIAEQQKITSEKEQYKERLENASYRYLVAEKKLDRSKSLTVASLEKQGQVQAQAGMKTERSESNGDNGNGVTEDVVMASEEAERDRAEAVAVTQKTKEQLKQLEEQNSKLTSEITLLKTRLDTLSDDDFAGIDLFKTMKSQLEDSFNKLNNLEAIHIQLREEAKTMQADRTAYRIKLMEESRASTSEAESQLSKADIDLQRIRNARDDLQARSAILEAKLTERKVTVEQSTELAKSGEERIKALEAEVERLRLQFGETHAEVPDELKEATADELRIKVADLMQQCTLLNNELPSMEQAYKKAQALALKKVEHTAQWEEQVGLSNAEKAKANQKFFGAMKAKEAIESEVKSLRKQNKTSSDIISALKENEAKYRDLTTNYEKQIAEHKDTMVGMTTQQQSLDQKLKEAGFKEANFKSQIVKLTASLGEKDSSLSTSEHSRRESEQEVEALKVKLEASIKKADDWKKKSSANSSEEVDLLRRVAYCQNCRENLKDTVINNTRIQVWEIHDLRKLELSRAEPQSFFPKKYPHVTSAIETIKETEQTLFHNIDATKLSSYKILRSNGPYDRIFFMFPHVGGKSTSVNKQVRANQALLAGFFSSAKDLLRKEADERERVNGDPGASILVTVFEGEPYTLWNVRDLARSVGEARTYEFGIKPEEVEKQDLSSATGGNDVPLAIRGGKKIDYLKRKWNEDSSTDED</sequence>
<dbReference type="EC" id="2.3.2.27" evidence="6"/>
<dbReference type="GO" id="GO:0005634">
    <property type="term" value="C:nucleus"/>
    <property type="evidence" value="ECO:0007669"/>
    <property type="project" value="UniProtKB-SubCell"/>
</dbReference>
<dbReference type="PANTHER" id="PTHR23163">
    <property type="entry name" value="RING FINGER PROTEIN-RELATED"/>
    <property type="match status" value="1"/>
</dbReference>
<evidence type="ECO:0000313" key="11">
    <source>
        <dbReference type="EMBL" id="KAE9971135.1"/>
    </source>
</evidence>
<evidence type="ECO:0000256" key="7">
    <source>
        <dbReference type="SAM" id="Coils"/>
    </source>
</evidence>
<comment type="pathway">
    <text evidence="6">Protein modification; protein ubiquitination.</text>
</comment>
<dbReference type="GO" id="GO:0008270">
    <property type="term" value="F:zinc ion binding"/>
    <property type="evidence" value="ECO:0007669"/>
    <property type="project" value="UniProtKB-KW"/>
</dbReference>
<evidence type="ECO:0000256" key="6">
    <source>
        <dbReference type="RuleBase" id="RU365038"/>
    </source>
</evidence>
<evidence type="ECO:0000256" key="5">
    <source>
        <dbReference type="ARBA" id="ARBA00023242"/>
    </source>
</evidence>
<evidence type="ECO:0000313" key="12">
    <source>
        <dbReference type="Proteomes" id="UP000433883"/>
    </source>
</evidence>
<evidence type="ECO:0000256" key="4">
    <source>
        <dbReference type="ARBA" id="ARBA00022833"/>
    </source>
</evidence>
<keyword evidence="6" id="KW-0808">Transferase</keyword>
<organism evidence="11 12">
    <name type="scientific">Venturia inaequalis</name>
    <name type="common">Apple scab fungus</name>
    <dbReference type="NCBI Taxonomy" id="5025"/>
    <lineage>
        <taxon>Eukaryota</taxon>
        <taxon>Fungi</taxon>
        <taxon>Dikarya</taxon>
        <taxon>Ascomycota</taxon>
        <taxon>Pezizomycotina</taxon>
        <taxon>Dothideomycetes</taxon>
        <taxon>Pleosporomycetidae</taxon>
        <taxon>Venturiales</taxon>
        <taxon>Venturiaceae</taxon>
        <taxon>Venturia</taxon>
    </lineage>
</organism>
<protein>
    <recommendedName>
        <fullName evidence="6">E3 ubiquitin protein ligase</fullName>
        <ecNumber evidence="6">2.3.2.27</ecNumber>
    </recommendedName>
</protein>
<feature type="coiled-coil region" evidence="7">
    <location>
        <begin position="639"/>
        <end position="666"/>
    </location>
</feature>
<dbReference type="InterPro" id="IPR019446">
    <property type="entry name" value="BMT5-like"/>
</dbReference>
<dbReference type="Pfam" id="PF08647">
    <property type="entry name" value="BRE1"/>
    <property type="match status" value="1"/>
</dbReference>
<dbReference type="InterPro" id="IPR058643">
    <property type="entry name" value="BRE1-like_CC"/>
</dbReference>
<comment type="subcellular location">
    <subcellularLocation>
        <location evidence="1 6">Nucleus</location>
    </subcellularLocation>
</comment>
<feature type="region of interest" description="Disordered" evidence="8">
    <location>
        <begin position="25"/>
        <end position="53"/>
    </location>
</feature>
<feature type="domain" description="25S rRNA (uridine-N(3))-methyltransferase BMT5-like" evidence="9">
    <location>
        <begin position="723"/>
        <end position="845"/>
    </location>
</feature>
<evidence type="ECO:0000256" key="8">
    <source>
        <dbReference type="SAM" id="MobiDB-lite"/>
    </source>
</evidence>
<keyword evidence="5 6" id="KW-0539">Nucleus</keyword>
<dbReference type="AlphaFoldDB" id="A0A8H3UJE1"/>
<evidence type="ECO:0000256" key="3">
    <source>
        <dbReference type="ARBA" id="ARBA00022771"/>
    </source>
</evidence>
<dbReference type="GO" id="GO:0061630">
    <property type="term" value="F:ubiquitin protein ligase activity"/>
    <property type="evidence" value="ECO:0007669"/>
    <property type="project" value="UniProtKB-EC"/>
</dbReference>